<evidence type="ECO:0000313" key="3">
    <source>
        <dbReference type="Proteomes" id="UP000391834"/>
    </source>
</evidence>
<evidence type="ECO:0000256" key="1">
    <source>
        <dbReference type="SAM" id="Phobius"/>
    </source>
</evidence>
<evidence type="ECO:0000313" key="2">
    <source>
        <dbReference type="EMBL" id="GET34867.1"/>
    </source>
</evidence>
<dbReference type="EMBL" id="BLAX01000001">
    <property type="protein sequence ID" value="GET34867.1"/>
    <property type="molecule type" value="Genomic_DNA"/>
</dbReference>
<feature type="transmembrane region" description="Helical" evidence="1">
    <location>
        <begin position="36"/>
        <end position="56"/>
    </location>
</feature>
<dbReference type="RefSeq" id="WP_025866038.1">
    <property type="nucleotide sequence ID" value="NZ_BLAX01000001.1"/>
</dbReference>
<sequence>MKPYVKLIVIYFFLLLGMFLLLRLLAIWLLNRPMDAPVLVTGIVWIILFSLIYWGVLIREFKPRLDYIQKPGSEPPGFKVTVTKELEVPYQALSFQKLHDELARRYEVIYMNEEQQIIKLRDRFTLSSWGACTYLHYDKEQSKIVVASYPMSSRTMKQGSAGKRQNEAIAEIVQQTTVLSKENAMA</sequence>
<gene>
    <name evidence="2" type="ORF">PbJCM13498_37300</name>
</gene>
<keyword evidence="1" id="KW-0812">Transmembrane</keyword>
<comment type="caution">
    <text evidence="2">The sequence shown here is derived from an EMBL/GenBank/DDBJ whole genome shotgun (WGS) entry which is preliminary data.</text>
</comment>
<organism evidence="2 3">
    <name type="scientific">Prolixibacter bellariivorans</name>
    <dbReference type="NCBI Taxonomy" id="314319"/>
    <lineage>
        <taxon>Bacteria</taxon>
        <taxon>Pseudomonadati</taxon>
        <taxon>Bacteroidota</taxon>
        <taxon>Bacteroidia</taxon>
        <taxon>Marinilabiliales</taxon>
        <taxon>Prolixibacteraceae</taxon>
        <taxon>Prolixibacter</taxon>
    </lineage>
</organism>
<name>A0A5M4B583_9BACT</name>
<dbReference type="Proteomes" id="UP000391834">
    <property type="component" value="Unassembled WGS sequence"/>
</dbReference>
<dbReference type="OrthoDB" id="9918747at2"/>
<keyword evidence="3" id="KW-1185">Reference proteome</keyword>
<proteinExistence type="predicted"/>
<feature type="transmembrane region" description="Helical" evidence="1">
    <location>
        <begin position="7"/>
        <end position="30"/>
    </location>
</feature>
<accession>A0A5M4B583</accession>
<keyword evidence="1" id="KW-1133">Transmembrane helix</keyword>
<protein>
    <submittedName>
        <fullName evidence="2">Uncharacterized protein</fullName>
    </submittedName>
</protein>
<reference evidence="2 3" key="1">
    <citation type="submission" date="2019-10" db="EMBL/GenBank/DDBJ databases">
        <title>Prolixibacter strains distinguished by the presence of nitrate reductase genes were adept at nitrate-dependent anaerobic corrosion of metallic iron and carbon steel.</title>
        <authorList>
            <person name="Iino T."/>
            <person name="Shono N."/>
            <person name="Ito K."/>
            <person name="Nakamura R."/>
            <person name="Sueoka K."/>
            <person name="Harayama S."/>
            <person name="Ohkuma M."/>
        </authorList>
    </citation>
    <scope>NUCLEOTIDE SEQUENCE [LARGE SCALE GENOMIC DNA]</scope>
    <source>
        <strain evidence="2 3">JCM 13498</strain>
    </source>
</reference>
<keyword evidence="1" id="KW-0472">Membrane</keyword>
<dbReference type="AlphaFoldDB" id="A0A5M4B583"/>